<accession>A0A9D2UUV8</accession>
<evidence type="ECO:0000256" key="4">
    <source>
        <dbReference type="ARBA" id="ARBA00022741"/>
    </source>
</evidence>
<keyword evidence="7" id="KW-0067">ATP-binding</keyword>
<proteinExistence type="inferred from homology"/>
<evidence type="ECO:0000256" key="9">
    <source>
        <dbReference type="ARBA" id="ARBA00023235"/>
    </source>
</evidence>
<evidence type="ECO:0000256" key="2">
    <source>
        <dbReference type="ARBA" id="ARBA00022515"/>
    </source>
</evidence>
<reference evidence="13" key="1">
    <citation type="journal article" date="2021" name="PeerJ">
        <title>Extensive microbial diversity within the chicken gut microbiome revealed by metagenomics and culture.</title>
        <authorList>
            <person name="Gilroy R."/>
            <person name="Ravi A."/>
            <person name="Getino M."/>
            <person name="Pursley I."/>
            <person name="Horton D.L."/>
            <person name="Alikhan N.F."/>
            <person name="Baker D."/>
            <person name="Gharbi K."/>
            <person name="Hall N."/>
            <person name="Watson M."/>
            <person name="Adriaenssens E.M."/>
            <person name="Foster-Nyarko E."/>
            <person name="Jarju S."/>
            <person name="Secka A."/>
            <person name="Antonio M."/>
            <person name="Oren A."/>
            <person name="Chaudhuri R.R."/>
            <person name="La Ragione R."/>
            <person name="Hildebrand F."/>
            <person name="Pallen M.J."/>
        </authorList>
    </citation>
    <scope>NUCLEOTIDE SEQUENCE</scope>
    <source>
        <strain evidence="13">CHK135-1449</strain>
    </source>
</reference>
<dbReference type="Pfam" id="PF03796">
    <property type="entry name" value="DnaB_C"/>
    <property type="match status" value="1"/>
</dbReference>
<dbReference type="InterPro" id="IPR027417">
    <property type="entry name" value="P-loop_NTPase"/>
</dbReference>
<evidence type="ECO:0000256" key="11">
    <source>
        <dbReference type="ARBA" id="ARBA00048954"/>
    </source>
</evidence>
<keyword evidence="4" id="KW-0547">Nucleotide-binding</keyword>
<evidence type="ECO:0000256" key="8">
    <source>
        <dbReference type="ARBA" id="ARBA00023125"/>
    </source>
</evidence>
<evidence type="ECO:0000256" key="1">
    <source>
        <dbReference type="ARBA" id="ARBA00008428"/>
    </source>
</evidence>
<dbReference type="GO" id="GO:0003677">
    <property type="term" value="F:DNA binding"/>
    <property type="evidence" value="ECO:0007669"/>
    <property type="project" value="UniProtKB-KW"/>
</dbReference>
<dbReference type="InterPro" id="IPR007693">
    <property type="entry name" value="DNA_helicase_DnaB-like_N"/>
</dbReference>
<comment type="caution">
    <text evidence="13">The sequence shown here is derived from an EMBL/GenBank/DDBJ whole genome shotgun (WGS) entry which is preliminary data.</text>
</comment>
<dbReference type="InterPro" id="IPR016136">
    <property type="entry name" value="DNA_helicase_N/primase_C"/>
</dbReference>
<dbReference type="GO" id="GO:1990077">
    <property type="term" value="C:primosome complex"/>
    <property type="evidence" value="ECO:0007669"/>
    <property type="project" value="UniProtKB-KW"/>
</dbReference>
<name>A0A9D2UUV8_ACILW</name>
<evidence type="ECO:0000256" key="5">
    <source>
        <dbReference type="ARBA" id="ARBA00022801"/>
    </source>
</evidence>
<dbReference type="Pfam" id="PF00772">
    <property type="entry name" value="DnaB"/>
    <property type="match status" value="1"/>
</dbReference>
<dbReference type="GO" id="GO:0005524">
    <property type="term" value="F:ATP binding"/>
    <property type="evidence" value="ECO:0007669"/>
    <property type="project" value="UniProtKB-KW"/>
</dbReference>
<keyword evidence="8" id="KW-0238">DNA-binding</keyword>
<evidence type="ECO:0000313" key="13">
    <source>
        <dbReference type="EMBL" id="HJF29130.1"/>
    </source>
</evidence>
<keyword evidence="3" id="KW-0235">DNA replication</keyword>
<protein>
    <recommendedName>
        <fullName evidence="10">DNA 5'-3' helicase</fullName>
        <ecNumber evidence="10">5.6.2.3</ecNumber>
    </recommendedName>
</protein>
<evidence type="ECO:0000256" key="3">
    <source>
        <dbReference type="ARBA" id="ARBA00022705"/>
    </source>
</evidence>
<organism evidence="13 14">
    <name type="scientific">Acinetobacter lwoffii</name>
    <dbReference type="NCBI Taxonomy" id="28090"/>
    <lineage>
        <taxon>Bacteria</taxon>
        <taxon>Pseudomonadati</taxon>
        <taxon>Pseudomonadota</taxon>
        <taxon>Gammaproteobacteria</taxon>
        <taxon>Moraxellales</taxon>
        <taxon>Moraxellaceae</taxon>
        <taxon>Acinetobacter</taxon>
    </lineage>
</organism>
<dbReference type="GO" id="GO:0016787">
    <property type="term" value="F:hydrolase activity"/>
    <property type="evidence" value="ECO:0007669"/>
    <property type="project" value="UniProtKB-KW"/>
</dbReference>
<evidence type="ECO:0000313" key="14">
    <source>
        <dbReference type="Proteomes" id="UP000787156"/>
    </source>
</evidence>
<dbReference type="SUPFAM" id="SSF52540">
    <property type="entry name" value="P-loop containing nucleoside triphosphate hydrolases"/>
    <property type="match status" value="1"/>
</dbReference>
<dbReference type="PANTHER" id="PTHR30153:SF2">
    <property type="entry name" value="REPLICATIVE DNA HELICASE"/>
    <property type="match status" value="1"/>
</dbReference>
<gene>
    <name evidence="13" type="ORF">K8V79_13020</name>
</gene>
<dbReference type="Gene3D" id="3.40.50.300">
    <property type="entry name" value="P-loop containing nucleotide triphosphate hydrolases"/>
    <property type="match status" value="1"/>
</dbReference>
<comment type="similarity">
    <text evidence="1">Belongs to the helicase family. DnaB subfamily.</text>
</comment>
<dbReference type="SUPFAM" id="SSF48024">
    <property type="entry name" value="N-terminal domain of DnaB helicase"/>
    <property type="match status" value="1"/>
</dbReference>
<keyword evidence="5" id="KW-0378">Hydrolase</keyword>
<dbReference type="GO" id="GO:0043139">
    <property type="term" value="F:5'-3' DNA helicase activity"/>
    <property type="evidence" value="ECO:0007669"/>
    <property type="project" value="UniProtKB-EC"/>
</dbReference>
<dbReference type="InterPro" id="IPR007694">
    <property type="entry name" value="DNA_helicase_DnaB-like_C"/>
</dbReference>
<dbReference type="AlphaFoldDB" id="A0A9D2UUV8"/>
<dbReference type="InterPro" id="IPR036185">
    <property type="entry name" value="DNA_heli_DnaB-like_N_sf"/>
</dbReference>
<sequence>MSDIHNIAIEQCVLAALMTVQNSYETVAGDLTQDCFFSTKHQEVFKAISELADSGRPYDAVLVEQKLNQSKSLVDASDYLMTIMSESPSSFYNLGSYVSELNKLKSHRKVEEIGKKIAMIAHDLNLDDVFAEAEGLFSGSDNQDQNHLGASFEDSIDSALKKMIEKAEAMAAGKPSGVRFNLPTLDNLIGTVQKGHLCVVGGRPGSGKSTLAQMLALDTAIKNKGVLFVSAEMDKETLANRMISALSLIPYDELHNARMSSGVMQDFTNAQATYAKLPIWIEPKQKPTLSEVRTYVRKAERRYKKIGLGCIVIDYLQLLRNPSQRDRIQEVASISRELKSMAKEFECPVIALVQLNRDADKGSRPKSSDIKESGQIEQDADQIVLLHPKLQSEDLMPTGVTEVLVTKNRHGKKGIVLVQDQLDVCRFASVRVEESAGGGV</sequence>
<dbReference type="GO" id="GO:0005829">
    <property type="term" value="C:cytosol"/>
    <property type="evidence" value="ECO:0007669"/>
    <property type="project" value="TreeGrafter"/>
</dbReference>
<dbReference type="Gene3D" id="1.10.860.10">
    <property type="entry name" value="DNAb Helicase, Chain A"/>
    <property type="match status" value="1"/>
</dbReference>
<dbReference type="PANTHER" id="PTHR30153">
    <property type="entry name" value="REPLICATIVE DNA HELICASE DNAB"/>
    <property type="match status" value="1"/>
</dbReference>
<dbReference type="EMBL" id="DYWX01000142">
    <property type="protein sequence ID" value="HJF29130.1"/>
    <property type="molecule type" value="Genomic_DNA"/>
</dbReference>
<evidence type="ECO:0000256" key="10">
    <source>
        <dbReference type="ARBA" id="ARBA00044969"/>
    </source>
</evidence>
<evidence type="ECO:0000259" key="12">
    <source>
        <dbReference type="PROSITE" id="PS51199"/>
    </source>
</evidence>
<dbReference type="SMART" id="SM00382">
    <property type="entry name" value="AAA"/>
    <property type="match status" value="1"/>
</dbReference>
<dbReference type="InterPro" id="IPR003593">
    <property type="entry name" value="AAA+_ATPase"/>
</dbReference>
<reference evidence="13" key="2">
    <citation type="submission" date="2021-09" db="EMBL/GenBank/DDBJ databases">
        <authorList>
            <person name="Gilroy R."/>
        </authorList>
    </citation>
    <scope>NUCLEOTIDE SEQUENCE</scope>
    <source>
        <strain evidence="13">CHK135-1449</strain>
    </source>
</reference>
<keyword evidence="2" id="KW-0639">Primosome</keyword>
<dbReference type="PROSITE" id="PS51199">
    <property type="entry name" value="SF4_HELICASE"/>
    <property type="match status" value="1"/>
</dbReference>
<feature type="domain" description="SF4 helicase" evidence="12">
    <location>
        <begin position="171"/>
        <end position="434"/>
    </location>
</feature>
<comment type="catalytic activity">
    <reaction evidence="11">
        <text>ATP + H2O = ADP + phosphate + H(+)</text>
        <dbReference type="Rhea" id="RHEA:13065"/>
        <dbReference type="ChEBI" id="CHEBI:15377"/>
        <dbReference type="ChEBI" id="CHEBI:15378"/>
        <dbReference type="ChEBI" id="CHEBI:30616"/>
        <dbReference type="ChEBI" id="CHEBI:43474"/>
        <dbReference type="ChEBI" id="CHEBI:456216"/>
        <dbReference type="EC" id="5.6.2.3"/>
    </reaction>
</comment>
<keyword evidence="6" id="KW-0347">Helicase</keyword>
<evidence type="ECO:0000256" key="6">
    <source>
        <dbReference type="ARBA" id="ARBA00022806"/>
    </source>
</evidence>
<keyword evidence="9" id="KW-0413">Isomerase</keyword>
<evidence type="ECO:0000256" key="7">
    <source>
        <dbReference type="ARBA" id="ARBA00022840"/>
    </source>
</evidence>
<dbReference type="Proteomes" id="UP000787156">
    <property type="component" value="Unassembled WGS sequence"/>
</dbReference>
<dbReference type="EC" id="5.6.2.3" evidence="10"/>
<dbReference type="GO" id="GO:0006269">
    <property type="term" value="P:DNA replication, synthesis of primer"/>
    <property type="evidence" value="ECO:0007669"/>
    <property type="project" value="UniProtKB-KW"/>
</dbReference>